<dbReference type="InterPro" id="IPR050365">
    <property type="entry name" value="TIM50"/>
</dbReference>
<dbReference type="AlphaFoldDB" id="A0A9P4KAK5"/>
<keyword evidence="19" id="KW-1185">Reference proteome</keyword>
<dbReference type="EMBL" id="ML986632">
    <property type="protein sequence ID" value="KAF2263035.1"/>
    <property type="molecule type" value="Genomic_DNA"/>
</dbReference>
<comment type="function">
    <text evidence="13">Essential component of the TIM23 complex, a complex that mediates the translocation of transit peptide-containing proteins across the mitochondrial inner membrane. Required to direct preproteins in transit and direct them to the channel protein TIM23, and possibly facilitates transfer of the translocating proteins from the TOM complex to the TIM23 complex.</text>
</comment>
<feature type="compositionally biased region" description="Polar residues" evidence="16">
    <location>
        <begin position="70"/>
        <end position="96"/>
    </location>
</feature>
<evidence type="ECO:0000256" key="7">
    <source>
        <dbReference type="ARBA" id="ARBA00022927"/>
    </source>
</evidence>
<reference evidence="19" key="1">
    <citation type="journal article" date="2020" name="Stud. Mycol.">
        <title>101 Dothideomycetes genomes: A test case for predicting lifestyles and emergence of pathogens.</title>
        <authorList>
            <person name="Haridas S."/>
            <person name="Albert R."/>
            <person name="Binder M."/>
            <person name="Bloem J."/>
            <person name="LaButti K."/>
            <person name="Salamov A."/>
            <person name="Andreopoulos B."/>
            <person name="Baker S."/>
            <person name="Barry K."/>
            <person name="Bills G."/>
            <person name="Bluhm B."/>
            <person name="Cannon C."/>
            <person name="Castanera R."/>
            <person name="Culley D."/>
            <person name="Daum C."/>
            <person name="Ezra D."/>
            <person name="Gonzalez J."/>
            <person name="Henrissat B."/>
            <person name="Kuo A."/>
            <person name="Liang C."/>
            <person name="Lipzen A."/>
            <person name="Lutzoni F."/>
            <person name="Magnuson J."/>
            <person name="Mondo S."/>
            <person name="Nolan M."/>
            <person name="Ohm R."/>
            <person name="Pangilinan J."/>
            <person name="Park H.-J."/>
            <person name="Ramirez L."/>
            <person name="Alfaro M."/>
            <person name="Sun H."/>
            <person name="Tritt A."/>
            <person name="Yoshinaga Y."/>
            <person name="Zwiers L.-H."/>
            <person name="Turgeon B."/>
            <person name="Goodwin S."/>
            <person name="Spatafora J."/>
            <person name="Crous P."/>
            <person name="Grigoriev I."/>
        </authorList>
    </citation>
    <scope>NUCLEOTIDE SEQUENCE [LARGE SCALE GENOMIC DNA]</scope>
    <source>
        <strain evidence="19">CBS 304.66</strain>
    </source>
</reference>
<evidence type="ECO:0000256" key="16">
    <source>
        <dbReference type="SAM" id="MobiDB-lite"/>
    </source>
</evidence>
<keyword evidence="8 14" id="KW-0809">Transit peptide</keyword>
<dbReference type="PROSITE" id="PS50969">
    <property type="entry name" value="FCP1"/>
    <property type="match status" value="1"/>
</dbReference>
<evidence type="ECO:0000256" key="5">
    <source>
        <dbReference type="ARBA" id="ARBA00022692"/>
    </source>
</evidence>
<evidence type="ECO:0000256" key="14">
    <source>
        <dbReference type="RuleBase" id="RU365079"/>
    </source>
</evidence>
<name>A0A9P4KAK5_9PLEO</name>
<comment type="similarity">
    <text evidence="2 14">Belongs to the TIM50 family.</text>
</comment>
<comment type="subcellular location">
    <subcellularLocation>
        <location evidence="1 14">Mitochondrion inner membrane</location>
        <topology evidence="1 14">Single-pass membrane protein</topology>
    </subcellularLocation>
</comment>
<comment type="subunit">
    <text evidence="14">Component of the TIM23 complex.</text>
</comment>
<comment type="caution">
    <text evidence="18">The sequence shown here is derived from an EMBL/GenBank/DDBJ whole genome shotgun (WGS) entry which is preliminary data.</text>
</comment>
<dbReference type="SUPFAM" id="SSF56784">
    <property type="entry name" value="HAD-like"/>
    <property type="match status" value="1"/>
</dbReference>
<feature type="region of interest" description="Disordered" evidence="16">
    <location>
        <begin position="147"/>
        <end position="189"/>
    </location>
</feature>
<keyword evidence="12" id="KW-0472">Membrane</keyword>
<keyword evidence="5" id="KW-0812">Transmembrane</keyword>
<protein>
    <recommendedName>
        <fullName evidence="3 14">Mitochondrial import inner membrane translocase subunit TIM50</fullName>
    </recommendedName>
</protein>
<evidence type="ECO:0000256" key="15">
    <source>
        <dbReference type="SAM" id="Coils"/>
    </source>
</evidence>
<dbReference type="PANTHER" id="PTHR12210">
    <property type="entry name" value="DULLARD PROTEIN PHOSPHATASE"/>
    <property type="match status" value="1"/>
</dbReference>
<dbReference type="Pfam" id="PF03031">
    <property type="entry name" value="NIF"/>
    <property type="match status" value="1"/>
</dbReference>
<evidence type="ECO:0000256" key="3">
    <source>
        <dbReference type="ARBA" id="ARBA00020799"/>
    </source>
</evidence>
<evidence type="ECO:0000256" key="6">
    <source>
        <dbReference type="ARBA" id="ARBA00022792"/>
    </source>
</evidence>
<feature type="coiled-coil region" evidence="15">
    <location>
        <begin position="503"/>
        <end position="546"/>
    </location>
</feature>
<dbReference type="InterPro" id="IPR004274">
    <property type="entry name" value="FCP1_dom"/>
</dbReference>
<evidence type="ECO:0000256" key="2">
    <source>
        <dbReference type="ARBA" id="ARBA00006344"/>
    </source>
</evidence>
<evidence type="ECO:0000313" key="18">
    <source>
        <dbReference type="EMBL" id="KAF2263035.1"/>
    </source>
</evidence>
<dbReference type="FunFam" id="3.40.50.1000:FF:000019">
    <property type="entry name" value="Mitochondrial import inner membrane translocase subunit TIM50"/>
    <property type="match status" value="1"/>
</dbReference>
<dbReference type="InterPro" id="IPR023214">
    <property type="entry name" value="HAD_sf"/>
</dbReference>
<keyword evidence="15" id="KW-0175">Coiled coil</keyword>
<evidence type="ECO:0000256" key="9">
    <source>
        <dbReference type="ARBA" id="ARBA00022989"/>
    </source>
</evidence>
<evidence type="ECO:0000256" key="8">
    <source>
        <dbReference type="ARBA" id="ARBA00022946"/>
    </source>
</evidence>
<evidence type="ECO:0000256" key="12">
    <source>
        <dbReference type="ARBA" id="ARBA00023136"/>
    </source>
</evidence>
<dbReference type="Gene3D" id="3.40.50.1000">
    <property type="entry name" value="HAD superfamily/HAD-like"/>
    <property type="match status" value="1"/>
</dbReference>
<keyword evidence="4 14" id="KW-0813">Transport</keyword>
<dbReference type="SMART" id="SM00577">
    <property type="entry name" value="CPDc"/>
    <property type="match status" value="1"/>
</dbReference>
<feature type="region of interest" description="Disordered" evidence="16">
    <location>
        <begin position="41"/>
        <end position="133"/>
    </location>
</feature>
<keyword evidence="10 14" id="KW-0811">Translocation</keyword>
<gene>
    <name evidence="18" type="ORF">CC78DRAFT_560984</name>
</gene>
<dbReference type="OrthoDB" id="287041at2759"/>
<dbReference type="CDD" id="cd07521">
    <property type="entry name" value="HAD_FCP1-like"/>
    <property type="match status" value="1"/>
</dbReference>
<proteinExistence type="inferred from homology"/>
<dbReference type="InterPro" id="IPR036412">
    <property type="entry name" value="HAD-like_sf"/>
</dbReference>
<feature type="compositionally biased region" description="Polar residues" evidence="16">
    <location>
        <begin position="50"/>
        <end position="59"/>
    </location>
</feature>
<evidence type="ECO:0000256" key="1">
    <source>
        <dbReference type="ARBA" id="ARBA00004434"/>
    </source>
</evidence>
<keyword evidence="7 14" id="KW-0653">Protein transport</keyword>
<feature type="domain" description="FCP1 homology" evidence="17">
    <location>
        <begin position="269"/>
        <end position="412"/>
    </location>
</feature>
<accession>A0A9P4KAK5</accession>
<dbReference type="GO" id="GO:0015031">
    <property type="term" value="P:protein transport"/>
    <property type="evidence" value="ECO:0007669"/>
    <property type="project" value="UniProtKB-KW"/>
</dbReference>
<dbReference type="GO" id="GO:0005744">
    <property type="term" value="C:TIM23 mitochondrial import inner membrane translocase complex"/>
    <property type="evidence" value="ECO:0007669"/>
    <property type="project" value="UniProtKB-UniRule"/>
</dbReference>
<feature type="compositionally biased region" description="Polar residues" evidence="16">
    <location>
        <begin position="109"/>
        <end position="123"/>
    </location>
</feature>
<sequence>MLSRAAVGALRTRPALALPSSRIAPVAPTLQWMRLQLRSYASESRPPRNPSSQPVNPKQQPEFDGVSAPERNTTPNSQPGPGASEQSGAKRNAQNESSKDHEEFAGPQSAGNNTNPPTDNHTGAQKPLPDLRQGIPSTFAAEYMKEHAHPKTHDPNNITEDPDQEPSPGPTGREGGELPKSAYETSTDRRRNRVANYSYIAALLFGVLGAVYLGRNWENEEEEKAHADAPSGWGLGLMYNRARARLSGQVGYYTEPTFPKLLPDLDPSFPAPPMTLVLSLEDLLIHSEWTTKHGWRTAKRPGVDYFLRYLSQYYELVIFTSLKSQDADMVVRKLDPFRIVMWPLFREATRYEKGEYIKDLSYLNRDLSKTIIIDTDPSHVKLQPENAIVLPKWKGDPKDKGLVALIPFLEYLAMTPNADVRQALKSFEGKDIPSEFARREAKAREEFNKELAERRAKKPKYSAGGMLMGALGLKPQQTGMTFGDGTTVAQGFEEGKMLSDQFRERGQKQYEALEKEIRENGEKWLKEMAEEEKKAMDEQMKNMKSGVFSFVGGASDKK</sequence>
<keyword evidence="6" id="KW-0999">Mitochondrion inner membrane</keyword>
<keyword evidence="9" id="KW-1133">Transmembrane helix</keyword>
<evidence type="ECO:0000313" key="19">
    <source>
        <dbReference type="Proteomes" id="UP000800093"/>
    </source>
</evidence>
<evidence type="ECO:0000256" key="4">
    <source>
        <dbReference type="ARBA" id="ARBA00022448"/>
    </source>
</evidence>
<evidence type="ECO:0000256" key="11">
    <source>
        <dbReference type="ARBA" id="ARBA00023128"/>
    </source>
</evidence>
<evidence type="ECO:0000259" key="17">
    <source>
        <dbReference type="PROSITE" id="PS50969"/>
    </source>
</evidence>
<keyword evidence="11 14" id="KW-0496">Mitochondrion</keyword>
<evidence type="ECO:0000256" key="10">
    <source>
        <dbReference type="ARBA" id="ARBA00023010"/>
    </source>
</evidence>
<organism evidence="18 19">
    <name type="scientific">Lojkania enalia</name>
    <dbReference type="NCBI Taxonomy" id="147567"/>
    <lineage>
        <taxon>Eukaryota</taxon>
        <taxon>Fungi</taxon>
        <taxon>Dikarya</taxon>
        <taxon>Ascomycota</taxon>
        <taxon>Pezizomycotina</taxon>
        <taxon>Dothideomycetes</taxon>
        <taxon>Pleosporomycetidae</taxon>
        <taxon>Pleosporales</taxon>
        <taxon>Pleosporales incertae sedis</taxon>
        <taxon>Lojkania</taxon>
    </lineage>
</organism>
<evidence type="ECO:0000256" key="13">
    <source>
        <dbReference type="ARBA" id="ARBA00059797"/>
    </source>
</evidence>
<dbReference type="Proteomes" id="UP000800093">
    <property type="component" value="Unassembled WGS sequence"/>
</dbReference>